<gene>
    <name evidence="1" type="ORF">DFP94_11277</name>
</gene>
<protein>
    <submittedName>
        <fullName evidence="1">Uncharacterized protein</fullName>
    </submittedName>
</protein>
<reference evidence="1 2" key="1">
    <citation type="submission" date="2018-07" db="EMBL/GenBank/DDBJ databases">
        <title>Genomic Encyclopedia of Type Strains, Phase III (KMG-III): the genomes of soil and plant-associated and newly described type strains.</title>
        <authorList>
            <person name="Whitman W."/>
        </authorList>
    </citation>
    <scope>NUCLEOTIDE SEQUENCE [LARGE SCALE GENOMIC DNA]</scope>
    <source>
        <strain evidence="1 2">CECT 8333</strain>
    </source>
</reference>
<dbReference type="AlphaFoldDB" id="A0A369B7E8"/>
<dbReference type="OrthoDB" id="2625233at2"/>
<sequence length="155" mass="16990">MSLAEEVGGLAELITAKYPEAVVHRFQEPPLPAAGEFAVTLKQETRRSETRSQTRVERQYMMVCYANDAKTAILTMEALSRSLMNEGVDAGGVLSGPVRAESFTIDAPEKLDSGLQKCNGTIHVHARESVTFKNHEKIGKVEMRLATINLKGGMK</sequence>
<dbReference type="RefSeq" id="WP_114498404.1">
    <property type="nucleotide sequence ID" value="NZ_QPJW01000012.1"/>
</dbReference>
<dbReference type="Proteomes" id="UP000253090">
    <property type="component" value="Unassembled WGS sequence"/>
</dbReference>
<comment type="caution">
    <text evidence="1">The sequence shown here is derived from an EMBL/GenBank/DDBJ whole genome shotgun (WGS) entry which is preliminary data.</text>
</comment>
<proteinExistence type="predicted"/>
<name>A0A369B7E8_9BACL</name>
<organism evidence="1 2">
    <name type="scientific">Fontibacillus phaseoli</name>
    <dbReference type="NCBI Taxonomy" id="1416533"/>
    <lineage>
        <taxon>Bacteria</taxon>
        <taxon>Bacillati</taxon>
        <taxon>Bacillota</taxon>
        <taxon>Bacilli</taxon>
        <taxon>Bacillales</taxon>
        <taxon>Paenibacillaceae</taxon>
        <taxon>Fontibacillus</taxon>
    </lineage>
</organism>
<evidence type="ECO:0000313" key="2">
    <source>
        <dbReference type="Proteomes" id="UP000253090"/>
    </source>
</evidence>
<accession>A0A369B7E8</accession>
<dbReference type="EMBL" id="QPJW01000012">
    <property type="protein sequence ID" value="RCX16457.1"/>
    <property type="molecule type" value="Genomic_DNA"/>
</dbReference>
<evidence type="ECO:0000313" key="1">
    <source>
        <dbReference type="EMBL" id="RCX16457.1"/>
    </source>
</evidence>
<keyword evidence="2" id="KW-1185">Reference proteome</keyword>